<evidence type="ECO:0000256" key="5">
    <source>
        <dbReference type="SAM" id="MobiDB-lite"/>
    </source>
</evidence>
<keyword evidence="4" id="KW-0862">Zinc</keyword>
<feature type="compositionally biased region" description="Basic residues" evidence="5">
    <location>
        <begin position="180"/>
        <end position="191"/>
    </location>
</feature>
<feature type="region of interest" description="Disordered" evidence="5">
    <location>
        <begin position="278"/>
        <end position="297"/>
    </location>
</feature>
<dbReference type="SUPFAM" id="SSF57850">
    <property type="entry name" value="RING/U-box"/>
    <property type="match status" value="1"/>
</dbReference>
<reference evidence="7" key="1">
    <citation type="submission" date="2023-07" db="EMBL/GenBank/DDBJ databases">
        <title>Black Yeasts Isolated from many extreme environments.</title>
        <authorList>
            <person name="Coleine C."/>
            <person name="Stajich J.E."/>
            <person name="Selbmann L."/>
        </authorList>
    </citation>
    <scope>NUCLEOTIDE SEQUENCE</scope>
    <source>
        <strain evidence="7">CCFEE 5485</strain>
    </source>
</reference>
<dbReference type="Proteomes" id="UP001274830">
    <property type="component" value="Unassembled WGS sequence"/>
</dbReference>
<organism evidence="7 8">
    <name type="scientific">Recurvomyces mirabilis</name>
    <dbReference type="NCBI Taxonomy" id="574656"/>
    <lineage>
        <taxon>Eukaryota</taxon>
        <taxon>Fungi</taxon>
        <taxon>Dikarya</taxon>
        <taxon>Ascomycota</taxon>
        <taxon>Pezizomycotina</taxon>
        <taxon>Dothideomycetes</taxon>
        <taxon>Dothideomycetidae</taxon>
        <taxon>Mycosphaerellales</taxon>
        <taxon>Teratosphaeriaceae</taxon>
        <taxon>Recurvomyces</taxon>
    </lineage>
</organism>
<feature type="region of interest" description="Disordered" evidence="5">
    <location>
        <begin position="163"/>
        <end position="199"/>
    </location>
</feature>
<dbReference type="GO" id="GO:0008270">
    <property type="term" value="F:zinc ion binding"/>
    <property type="evidence" value="ECO:0007669"/>
    <property type="project" value="UniProtKB-KW"/>
</dbReference>
<comment type="caution">
    <text evidence="7">The sequence shown here is derived from an EMBL/GenBank/DDBJ whole genome shotgun (WGS) entry which is preliminary data.</text>
</comment>
<protein>
    <recommendedName>
        <fullName evidence="6">IBR domain-containing protein</fullName>
    </recommendedName>
</protein>
<dbReference type="Pfam" id="PF01485">
    <property type="entry name" value="IBR"/>
    <property type="match status" value="1"/>
</dbReference>
<dbReference type="EMBL" id="JAUTXT010000025">
    <property type="protein sequence ID" value="KAK3673447.1"/>
    <property type="molecule type" value="Genomic_DNA"/>
</dbReference>
<evidence type="ECO:0000256" key="1">
    <source>
        <dbReference type="ARBA" id="ARBA00022723"/>
    </source>
</evidence>
<dbReference type="AlphaFoldDB" id="A0AAE1BZP9"/>
<gene>
    <name evidence="7" type="ORF">LTR78_006681</name>
</gene>
<keyword evidence="2" id="KW-0863">Zinc-finger</keyword>
<name>A0AAE1BZP9_9PEZI</name>
<keyword evidence="8" id="KW-1185">Reference proteome</keyword>
<accession>A0AAE1BZP9</accession>
<evidence type="ECO:0000313" key="7">
    <source>
        <dbReference type="EMBL" id="KAK3673447.1"/>
    </source>
</evidence>
<feature type="compositionally biased region" description="Polar residues" evidence="5">
    <location>
        <begin position="287"/>
        <end position="296"/>
    </location>
</feature>
<evidence type="ECO:0000259" key="6">
    <source>
        <dbReference type="Pfam" id="PF01485"/>
    </source>
</evidence>
<feature type="region of interest" description="Disordered" evidence="5">
    <location>
        <begin position="305"/>
        <end position="325"/>
    </location>
</feature>
<keyword evidence="3" id="KW-0833">Ubl conjugation pathway</keyword>
<evidence type="ECO:0000256" key="2">
    <source>
        <dbReference type="ARBA" id="ARBA00022771"/>
    </source>
</evidence>
<evidence type="ECO:0000256" key="3">
    <source>
        <dbReference type="ARBA" id="ARBA00022786"/>
    </source>
</evidence>
<dbReference type="InterPro" id="IPR002867">
    <property type="entry name" value="IBR_dom"/>
</dbReference>
<sequence length="353" mass="39990">MTIRHSRNADSNFYWCTNPSYDEGNVHYNQDLPMTCLKCGHHTCVRHLIPWHFGKTCEAYDNDPERQQRNRKLNAERIANDTLIKKISKKCPSCGVTLQKTDGDMEDALVLQQFHDSREAVASRQDWRRWEAPEITPTDAARMEAAEATLRADMERARDLHALFGNQTNHRPPRSDQRDRRPRTMRHHHPRSPGVGAFPHTAPSFAQIGEEDTRAIAGIVRPRDDRLQASRDVEEKIARLRRAMVFWTRPELPPHWTPGGDHSPSASATNAALANLPPLSYRDRSGSGRTSPTVSGLTVGLHVESRNAPSSTRTTRNMIENDRPRSFTRALNPRRADRPLPNIGAVTIADMEA</sequence>
<evidence type="ECO:0000256" key="4">
    <source>
        <dbReference type="ARBA" id="ARBA00022833"/>
    </source>
</evidence>
<feature type="compositionally biased region" description="Polar residues" evidence="5">
    <location>
        <begin position="307"/>
        <end position="318"/>
    </location>
</feature>
<keyword evidence="1" id="KW-0479">Metal-binding</keyword>
<evidence type="ECO:0000313" key="8">
    <source>
        <dbReference type="Proteomes" id="UP001274830"/>
    </source>
</evidence>
<proteinExistence type="predicted"/>
<feature type="domain" description="IBR" evidence="6">
    <location>
        <begin position="8"/>
        <end position="57"/>
    </location>
</feature>